<dbReference type="EMBL" id="RCHS01004107">
    <property type="protein sequence ID" value="RMX37506.1"/>
    <property type="molecule type" value="Genomic_DNA"/>
</dbReference>
<sequence>MKAILALLFLAAISVFVQAEWASEFHPQAMLEYVRGEDHEMKRQLYHLVKMDNGFETSFKREFQPSVRPSIQPGLLRCVVQFKRCKNAADSACEELGCLKQFGLCLKSADYEPSEEVKKCFPIIPCCMLISKSCEEKLCCVTRFGECVYKLHIGKLQ</sequence>
<evidence type="ECO:0000256" key="1">
    <source>
        <dbReference type="SAM" id="SignalP"/>
    </source>
</evidence>
<feature type="signal peptide" evidence="1">
    <location>
        <begin position="1"/>
        <end position="19"/>
    </location>
</feature>
<comment type="caution">
    <text evidence="2">The sequence shown here is derived from an EMBL/GenBank/DDBJ whole genome shotgun (WGS) entry which is preliminary data.</text>
</comment>
<protein>
    <recommendedName>
        <fullName evidence="4">WAP domain-containing protein</fullName>
    </recommendedName>
</protein>
<feature type="chain" id="PRO_5018282879" description="WAP domain-containing protein" evidence="1">
    <location>
        <begin position="20"/>
        <end position="157"/>
    </location>
</feature>
<evidence type="ECO:0000313" key="3">
    <source>
        <dbReference type="Proteomes" id="UP000275408"/>
    </source>
</evidence>
<dbReference type="AlphaFoldDB" id="A0A3M6T7V7"/>
<organism evidence="2 3">
    <name type="scientific">Pocillopora damicornis</name>
    <name type="common">Cauliflower coral</name>
    <name type="synonym">Millepora damicornis</name>
    <dbReference type="NCBI Taxonomy" id="46731"/>
    <lineage>
        <taxon>Eukaryota</taxon>
        <taxon>Metazoa</taxon>
        <taxon>Cnidaria</taxon>
        <taxon>Anthozoa</taxon>
        <taxon>Hexacorallia</taxon>
        <taxon>Scleractinia</taxon>
        <taxon>Astrocoeniina</taxon>
        <taxon>Pocilloporidae</taxon>
        <taxon>Pocillopora</taxon>
    </lineage>
</organism>
<keyword evidence="1" id="KW-0732">Signal</keyword>
<evidence type="ECO:0000313" key="2">
    <source>
        <dbReference type="EMBL" id="RMX37506.1"/>
    </source>
</evidence>
<gene>
    <name evidence="2" type="ORF">pdam_00012810</name>
</gene>
<keyword evidence="3" id="KW-1185">Reference proteome</keyword>
<dbReference type="Proteomes" id="UP000275408">
    <property type="component" value="Unassembled WGS sequence"/>
</dbReference>
<evidence type="ECO:0008006" key="4">
    <source>
        <dbReference type="Google" id="ProtNLM"/>
    </source>
</evidence>
<accession>A0A3M6T7V7</accession>
<dbReference type="OrthoDB" id="10394340at2759"/>
<reference evidence="2 3" key="1">
    <citation type="journal article" date="2018" name="Sci. Rep.">
        <title>Comparative analysis of the Pocillopora damicornis genome highlights role of immune system in coral evolution.</title>
        <authorList>
            <person name="Cunning R."/>
            <person name="Bay R.A."/>
            <person name="Gillette P."/>
            <person name="Baker A.C."/>
            <person name="Traylor-Knowles N."/>
        </authorList>
    </citation>
    <scope>NUCLEOTIDE SEQUENCE [LARGE SCALE GENOMIC DNA]</scope>
    <source>
        <strain evidence="2">RSMAS</strain>
        <tissue evidence="2">Whole animal</tissue>
    </source>
</reference>
<name>A0A3M6T7V7_POCDA</name>
<proteinExistence type="predicted"/>